<dbReference type="InterPro" id="IPR001650">
    <property type="entry name" value="Helicase_C-like"/>
</dbReference>
<organism evidence="2 3">
    <name type="scientific">Methanosarcina mazei SarPi</name>
    <dbReference type="NCBI Taxonomy" id="1434115"/>
    <lineage>
        <taxon>Archaea</taxon>
        <taxon>Methanobacteriati</taxon>
        <taxon>Methanobacteriota</taxon>
        <taxon>Stenosarchaea group</taxon>
        <taxon>Methanomicrobia</taxon>
        <taxon>Methanosarcinales</taxon>
        <taxon>Methanosarcinaceae</taxon>
        <taxon>Methanosarcina</taxon>
    </lineage>
</organism>
<name>A0A0E3R9P8_METMZ</name>
<dbReference type="REBASE" id="109128">
    <property type="entry name" value="MmaSarORF2031P"/>
</dbReference>
<dbReference type="Pfam" id="PF04851">
    <property type="entry name" value="ResIII"/>
    <property type="match status" value="1"/>
</dbReference>
<evidence type="ECO:0000259" key="1">
    <source>
        <dbReference type="PROSITE" id="PS51192"/>
    </source>
</evidence>
<dbReference type="EMBL" id="CP009511">
    <property type="protein sequence ID" value="AKB62014.1"/>
    <property type="molecule type" value="Genomic_DNA"/>
</dbReference>
<reference evidence="2 3" key="1">
    <citation type="submission" date="2014-07" db="EMBL/GenBank/DDBJ databases">
        <title>Methanogenic archaea and the global carbon cycle.</title>
        <authorList>
            <person name="Henriksen J.R."/>
            <person name="Luke J."/>
            <person name="Reinhart S."/>
            <person name="Benedict M.N."/>
            <person name="Youngblut N.D."/>
            <person name="Metcalf M.E."/>
            <person name="Whitaker R.J."/>
            <person name="Metcalf W.W."/>
        </authorList>
    </citation>
    <scope>NUCLEOTIDE SEQUENCE [LARGE SCALE GENOMIC DNA]</scope>
    <source>
        <strain evidence="2 3">SarPi</strain>
    </source>
</reference>
<dbReference type="PANTHER" id="PTHR47396:SF1">
    <property type="entry name" value="ATP-DEPENDENT HELICASE IRC3-RELATED"/>
    <property type="match status" value="1"/>
</dbReference>
<dbReference type="HOGENOM" id="CLU_009326_0_0_2"/>
<protein>
    <submittedName>
        <fullName evidence="2">Type I restriction-modification system, restriction subunit R</fullName>
        <ecNumber evidence="2">3.1.21.3</ecNumber>
    </submittedName>
</protein>
<dbReference type="GeneID" id="24865279"/>
<dbReference type="GO" id="GO:0003677">
    <property type="term" value="F:DNA binding"/>
    <property type="evidence" value="ECO:0007669"/>
    <property type="project" value="InterPro"/>
</dbReference>
<dbReference type="GO" id="GO:0005829">
    <property type="term" value="C:cytosol"/>
    <property type="evidence" value="ECO:0007669"/>
    <property type="project" value="TreeGrafter"/>
</dbReference>
<dbReference type="SUPFAM" id="SSF52540">
    <property type="entry name" value="P-loop containing nucleoside triphosphate hydrolases"/>
    <property type="match status" value="1"/>
</dbReference>
<dbReference type="GO" id="GO:0009035">
    <property type="term" value="F:type I site-specific deoxyribonuclease activity"/>
    <property type="evidence" value="ECO:0007669"/>
    <property type="project" value="UniProtKB-EC"/>
</dbReference>
<accession>A0A0E3R9P8</accession>
<dbReference type="PANTHER" id="PTHR47396">
    <property type="entry name" value="TYPE I RESTRICTION ENZYME ECOKI R PROTEIN"/>
    <property type="match status" value="1"/>
</dbReference>
<evidence type="ECO:0000313" key="2">
    <source>
        <dbReference type="EMBL" id="AKB62014.1"/>
    </source>
</evidence>
<dbReference type="EC" id="3.1.21.3" evidence="2"/>
<gene>
    <name evidence="2" type="ORF">MSMAP_2029</name>
</gene>
<feature type="domain" description="Helicase ATP-binding" evidence="1">
    <location>
        <begin position="178"/>
        <end position="319"/>
    </location>
</feature>
<dbReference type="GO" id="GO:0005524">
    <property type="term" value="F:ATP binding"/>
    <property type="evidence" value="ECO:0007669"/>
    <property type="project" value="InterPro"/>
</dbReference>
<proteinExistence type="predicted"/>
<dbReference type="PROSITE" id="PS51192">
    <property type="entry name" value="HELICASE_ATP_BIND_1"/>
    <property type="match status" value="1"/>
</dbReference>
<dbReference type="InterPro" id="IPR006935">
    <property type="entry name" value="Helicase/UvrB_N"/>
</dbReference>
<dbReference type="GO" id="GO:0120545">
    <property type="term" value="F:nucleic acid conformation isomerase activity"/>
    <property type="evidence" value="ECO:0007669"/>
    <property type="project" value="UniProtKB-ARBA"/>
</dbReference>
<dbReference type="Proteomes" id="UP000033116">
    <property type="component" value="Chromosome"/>
</dbReference>
<sequence>MKLPDTLDSDIDEKETREKLIDPEIAKWWLKIYVKEEVNIVKSDFKRKSYVLADGVYKSGEKYIDYLFLDEDSSPLAIIEAKRYAKDPEKGRIQARTYAKDIENETGIIIPIFLTNGKEWKFIDFDGQERKVGGLFSQEDLRRRQNLHSTRGDLVKYGVNTGIVDRKKSVTIVENLNNHFSDGHQRALVHMATGTGKTRVAMAICDSLLECNYIRNALFIADRSVLVTQAKTKGFGKHFEDTITDLRDGFTKTASLYVTTVQTLMGKKGSRMYTRFSPGFFDLIIFDEAHRSYYDKNNVLMSYFDGLMIGLTATPRSSESKSTYDLFDCSDGAPTAEYSYNDAVKDGILVPYVAKIIETKILTEGIRGRELSDDLKDKIRKQEENPEVLELEGAEFDQIFMDDKTNELIIHEFMRLCYKSDEGLPSKTIFFCASIDHAAHMKKVFDKAYPRLSRYVQVITSDIYRYEDEVRRFEHESEPRIALSVGVLDTGIDIPEICNLVFVKPVFSPVRFWQMIGRGTRNQKSCTHLEWLPNRTKENFLILDIVIGGHSNVEFHKDFEATTGNIIKISPIALIFSNRVGLLGKSLDKEQNEIISRRIIEMIDGLDYDAPHVQRKKIMIDQIKKNPFSLSTYINDLHTEIAPLVAFSCGGDPKVVAFILKVEELYSYILENNFEGIDELKEYVIEVATNILLKDSLHEVRDNKIKIISMLQEKFWEDLTFSKVDLLVKELAPLVKYYEPEKGRKLQIDAPDEIRGVRDFEFEIHDGAEIKLGSDVTDFLESNPTAKKIALGEGVTSEELLKLEEQLKGIRSDITIENIQKRSGVDYLEFLRGLLGVSFEISPAEVIRNQFRKEVFSDSYHTTQQQNVLEIAESVFIQKKSLIIGDFGQMPISKERPLEIFEYEELQDIVEKCSKIKMH</sequence>
<dbReference type="PATRIC" id="fig|1434115.4.peg.2612"/>
<dbReference type="InterPro" id="IPR014001">
    <property type="entry name" value="Helicase_ATP-bd"/>
</dbReference>
<dbReference type="InterPro" id="IPR027417">
    <property type="entry name" value="P-loop_NTPase"/>
</dbReference>
<keyword evidence="2" id="KW-0378">Hydrolase</keyword>
<dbReference type="AlphaFoldDB" id="A0A0E3R9P8"/>
<dbReference type="InterPro" id="IPR050742">
    <property type="entry name" value="Helicase_Restrict-Modif_Enz"/>
</dbReference>
<evidence type="ECO:0000313" key="3">
    <source>
        <dbReference type="Proteomes" id="UP000033116"/>
    </source>
</evidence>
<dbReference type="Pfam" id="PF00271">
    <property type="entry name" value="Helicase_C"/>
    <property type="match status" value="1"/>
</dbReference>
<dbReference type="SMART" id="SM00487">
    <property type="entry name" value="DEXDc"/>
    <property type="match status" value="1"/>
</dbReference>
<dbReference type="RefSeq" id="WP_048043564.1">
    <property type="nucleotide sequence ID" value="NZ_CP009511.1"/>
</dbReference>
<dbReference type="Gene3D" id="3.40.50.300">
    <property type="entry name" value="P-loop containing nucleotide triphosphate hydrolases"/>
    <property type="match status" value="2"/>
</dbReference>
<dbReference type="Gene3D" id="3.90.1570.30">
    <property type="match status" value="1"/>
</dbReference>